<dbReference type="Proteomes" id="UP000752696">
    <property type="component" value="Unassembled WGS sequence"/>
</dbReference>
<dbReference type="AlphaFoldDB" id="A0A6V7HFW3"/>
<reference evidence="1" key="1">
    <citation type="submission" date="2020-07" db="EMBL/GenBank/DDBJ databases">
        <authorList>
            <person name="Nazaruddin N."/>
        </authorList>
    </citation>
    <scope>NUCLEOTIDE SEQUENCE</scope>
</reference>
<evidence type="ECO:0000313" key="2">
    <source>
        <dbReference type="Proteomes" id="UP000752696"/>
    </source>
</evidence>
<proteinExistence type="predicted"/>
<dbReference type="EMBL" id="CAJDYZ010011189">
    <property type="protein sequence ID" value="CAD1479093.1"/>
    <property type="molecule type" value="Genomic_DNA"/>
</dbReference>
<accession>A0A6V7HFW3</accession>
<comment type="caution">
    <text evidence="1">The sequence shown here is derived from an EMBL/GenBank/DDBJ whole genome shotgun (WGS) entry which is preliminary data.</text>
</comment>
<gene>
    <name evidence="1" type="ORF">MHI_LOCUS840864</name>
</gene>
<keyword evidence="2" id="KW-1185">Reference proteome</keyword>
<organism evidence="1 2">
    <name type="scientific">Heterotrigona itama</name>
    <dbReference type="NCBI Taxonomy" id="395501"/>
    <lineage>
        <taxon>Eukaryota</taxon>
        <taxon>Metazoa</taxon>
        <taxon>Ecdysozoa</taxon>
        <taxon>Arthropoda</taxon>
        <taxon>Hexapoda</taxon>
        <taxon>Insecta</taxon>
        <taxon>Pterygota</taxon>
        <taxon>Neoptera</taxon>
        <taxon>Endopterygota</taxon>
        <taxon>Hymenoptera</taxon>
        <taxon>Apocrita</taxon>
        <taxon>Aculeata</taxon>
        <taxon>Apoidea</taxon>
        <taxon>Anthophila</taxon>
        <taxon>Apidae</taxon>
        <taxon>Heterotrigona</taxon>
    </lineage>
</organism>
<protein>
    <submittedName>
        <fullName evidence="1">Uncharacterized protein</fullName>
    </submittedName>
</protein>
<name>A0A6V7HFW3_9HYME</name>
<sequence>RFRGRKITEKPVADCTIRWQWRTLVPFDEVDAHKRAQNNFGRGPAKSVTRRILLVSHGFENLASARFLDRCLTTMEMVSMESNCTTLSTRFEYAFKRRNLVCYTIYEWNLKDVACAAGNATLQQTIQAEIRNETTCQWMAPPMYKVE</sequence>
<evidence type="ECO:0000313" key="1">
    <source>
        <dbReference type="EMBL" id="CAD1479093.1"/>
    </source>
</evidence>
<feature type="non-terminal residue" evidence="1">
    <location>
        <position position="1"/>
    </location>
</feature>